<dbReference type="EMBL" id="MN739352">
    <property type="protein sequence ID" value="QHS99920.1"/>
    <property type="molecule type" value="Genomic_DNA"/>
</dbReference>
<dbReference type="Gene3D" id="3.40.50.1820">
    <property type="entry name" value="alpha/beta hydrolase"/>
    <property type="match status" value="1"/>
</dbReference>
<proteinExistence type="predicted"/>
<feature type="domain" description="AB hydrolase-1" evidence="1">
    <location>
        <begin position="27"/>
        <end position="154"/>
    </location>
</feature>
<accession>A0A6C0C671</accession>
<sequence length="264" mass="29189">MATCIINGVKIYYTSNFTDFNPERPVLFCFHGNSSIAETFYRIAELTSGFLQVIAPDLPGCGRSARLASYSMESIGEIVSLFVKSFNSNPRTTYSFGHSLGGHLIAFIDYPFANIILAGTPPLSNADDFVKAFSPDPEAVELLPFLSSHEQFTSEIARKFVVHTGVTGELLILMCAHAESTDGLFRSGCLTTLATKNQFVQIEAMKNVIIIHAESDGVINLDYLMKINKECLFENKIHIVPGKHMSPVLQSELIVKILRRAFNL</sequence>
<dbReference type="GO" id="GO:0016020">
    <property type="term" value="C:membrane"/>
    <property type="evidence" value="ECO:0007669"/>
    <property type="project" value="TreeGrafter"/>
</dbReference>
<organism evidence="2">
    <name type="scientific">viral metagenome</name>
    <dbReference type="NCBI Taxonomy" id="1070528"/>
    <lineage>
        <taxon>unclassified sequences</taxon>
        <taxon>metagenomes</taxon>
        <taxon>organismal metagenomes</taxon>
    </lineage>
</organism>
<evidence type="ECO:0000313" key="2">
    <source>
        <dbReference type="EMBL" id="QHS99920.1"/>
    </source>
</evidence>
<evidence type="ECO:0000259" key="1">
    <source>
        <dbReference type="Pfam" id="PF12697"/>
    </source>
</evidence>
<name>A0A6C0C671_9ZZZZ</name>
<dbReference type="AlphaFoldDB" id="A0A6C0C671"/>
<dbReference type="InterPro" id="IPR000073">
    <property type="entry name" value="AB_hydrolase_1"/>
</dbReference>
<dbReference type="PANTHER" id="PTHR43798:SF33">
    <property type="entry name" value="HYDROLASE, PUTATIVE (AFU_ORTHOLOGUE AFUA_2G14860)-RELATED"/>
    <property type="match status" value="1"/>
</dbReference>
<dbReference type="SUPFAM" id="SSF53474">
    <property type="entry name" value="alpha/beta-Hydrolases"/>
    <property type="match status" value="1"/>
</dbReference>
<dbReference type="InterPro" id="IPR029058">
    <property type="entry name" value="AB_hydrolase_fold"/>
</dbReference>
<dbReference type="PANTHER" id="PTHR43798">
    <property type="entry name" value="MONOACYLGLYCEROL LIPASE"/>
    <property type="match status" value="1"/>
</dbReference>
<dbReference type="Pfam" id="PF12697">
    <property type="entry name" value="Abhydrolase_6"/>
    <property type="match status" value="1"/>
</dbReference>
<dbReference type="PRINTS" id="PR00111">
    <property type="entry name" value="ABHYDROLASE"/>
</dbReference>
<protein>
    <recommendedName>
        <fullName evidence="1">AB hydrolase-1 domain-containing protein</fullName>
    </recommendedName>
</protein>
<reference evidence="2" key="1">
    <citation type="journal article" date="2020" name="Nature">
        <title>Giant virus diversity and host interactions through global metagenomics.</title>
        <authorList>
            <person name="Schulz F."/>
            <person name="Roux S."/>
            <person name="Paez-Espino D."/>
            <person name="Jungbluth S."/>
            <person name="Walsh D.A."/>
            <person name="Denef V.J."/>
            <person name="McMahon K.D."/>
            <person name="Konstantinidis K.T."/>
            <person name="Eloe-Fadrosh E.A."/>
            <person name="Kyrpides N.C."/>
            <person name="Woyke T."/>
        </authorList>
    </citation>
    <scope>NUCLEOTIDE SEQUENCE</scope>
    <source>
        <strain evidence="2">GVMAG-M-3300020192-26</strain>
    </source>
</reference>
<dbReference type="InterPro" id="IPR050266">
    <property type="entry name" value="AB_hydrolase_sf"/>
</dbReference>